<dbReference type="CDD" id="cd00756">
    <property type="entry name" value="MoaE"/>
    <property type="match status" value="1"/>
</dbReference>
<evidence type="ECO:0000256" key="7">
    <source>
        <dbReference type="ARBA" id="ARBA00029745"/>
    </source>
</evidence>
<reference evidence="12" key="1">
    <citation type="journal article" date="2020" name="mSystems">
        <title>Genome- and Community-Level Interaction Insights into Carbon Utilization and Element Cycling Functions of Hydrothermarchaeota in Hydrothermal Sediment.</title>
        <authorList>
            <person name="Zhou Z."/>
            <person name="Liu Y."/>
            <person name="Xu W."/>
            <person name="Pan J."/>
            <person name="Luo Z.H."/>
            <person name="Li M."/>
        </authorList>
    </citation>
    <scope>NUCLEOTIDE SEQUENCE [LARGE SCALE GENOMIC DNA]</scope>
    <source>
        <strain evidence="12">HyVt-456</strain>
    </source>
</reference>
<comment type="catalytic activity">
    <reaction evidence="11">
        <text>2 [molybdopterin-synthase sulfur-carrier protein]-C-terminal-Gly-aminoethanethioate + cyclic pyranopterin phosphate + H2O = molybdopterin + 2 [molybdopterin-synthase sulfur-carrier protein]-C-terminal Gly-Gly + 2 H(+)</text>
        <dbReference type="Rhea" id="RHEA:26333"/>
        <dbReference type="Rhea" id="RHEA-COMP:12202"/>
        <dbReference type="Rhea" id="RHEA-COMP:19907"/>
        <dbReference type="ChEBI" id="CHEBI:15377"/>
        <dbReference type="ChEBI" id="CHEBI:15378"/>
        <dbReference type="ChEBI" id="CHEBI:58698"/>
        <dbReference type="ChEBI" id="CHEBI:59648"/>
        <dbReference type="ChEBI" id="CHEBI:90778"/>
        <dbReference type="ChEBI" id="CHEBI:232372"/>
        <dbReference type="EC" id="2.8.1.12"/>
    </reaction>
</comment>
<evidence type="ECO:0000256" key="3">
    <source>
        <dbReference type="ARBA" id="ARBA00011950"/>
    </source>
</evidence>
<sequence length="153" mass="17086">MERKGMTMSEKNYFMDGPITPDFIAGQIAGHAAKKNIGAHAIFLGQVRADEARGAKVEAIEYSAYAGMANGEISRLREEAFTKFPLNCLHVYHSTGRVAAGEISLFVFVSAAHRKESMRAMEWIVEEIKHNVPVWKKECLSDGQTRWIDGQPE</sequence>
<dbReference type="Pfam" id="PF02391">
    <property type="entry name" value="MoaE"/>
    <property type="match status" value="1"/>
</dbReference>
<keyword evidence="5" id="KW-0501">Molybdenum cofactor biosynthesis</keyword>
<evidence type="ECO:0000256" key="10">
    <source>
        <dbReference type="ARBA" id="ARBA00032474"/>
    </source>
</evidence>
<dbReference type="AlphaFoldDB" id="A0A7V1LLD9"/>
<accession>A0A7V1LLD9</accession>
<dbReference type="Gene3D" id="3.90.1170.40">
    <property type="entry name" value="Molybdopterin biosynthesis MoaE subunit"/>
    <property type="match status" value="1"/>
</dbReference>
<evidence type="ECO:0000256" key="11">
    <source>
        <dbReference type="ARBA" id="ARBA00049878"/>
    </source>
</evidence>
<dbReference type="EC" id="2.8.1.12" evidence="3"/>
<evidence type="ECO:0000256" key="6">
    <source>
        <dbReference type="ARBA" id="ARBA00026066"/>
    </source>
</evidence>
<evidence type="ECO:0000256" key="4">
    <source>
        <dbReference type="ARBA" id="ARBA00013858"/>
    </source>
</evidence>
<evidence type="ECO:0000313" key="12">
    <source>
        <dbReference type="EMBL" id="HED10134.1"/>
    </source>
</evidence>
<evidence type="ECO:0000256" key="8">
    <source>
        <dbReference type="ARBA" id="ARBA00030407"/>
    </source>
</evidence>
<protein>
    <recommendedName>
        <fullName evidence="4">Molybdopterin synthase catalytic subunit</fullName>
        <ecNumber evidence="3">2.8.1.12</ecNumber>
    </recommendedName>
    <alternativeName>
        <fullName evidence="9">MPT synthase subunit 2</fullName>
    </alternativeName>
    <alternativeName>
        <fullName evidence="7">Molybdenum cofactor biosynthesis protein E</fullName>
    </alternativeName>
    <alternativeName>
        <fullName evidence="8">Molybdopterin-converting factor large subunit</fullName>
    </alternativeName>
    <alternativeName>
        <fullName evidence="10">Molybdopterin-converting factor subunit 2</fullName>
    </alternativeName>
</protein>
<dbReference type="Proteomes" id="UP000886005">
    <property type="component" value="Unassembled WGS sequence"/>
</dbReference>
<dbReference type="InterPro" id="IPR003448">
    <property type="entry name" value="Mopterin_biosynth_MoaE"/>
</dbReference>
<comment type="subunit">
    <text evidence="6">Heterotetramer of 2 MoaD subunits and 2 MoaE subunits. Also stable as homodimer. The enzyme changes between these two forms during catalysis.</text>
</comment>
<dbReference type="GO" id="GO:0006777">
    <property type="term" value="P:Mo-molybdopterin cofactor biosynthetic process"/>
    <property type="evidence" value="ECO:0007669"/>
    <property type="project" value="UniProtKB-KW"/>
</dbReference>
<dbReference type="InterPro" id="IPR036563">
    <property type="entry name" value="MoaE_sf"/>
</dbReference>
<evidence type="ECO:0000256" key="5">
    <source>
        <dbReference type="ARBA" id="ARBA00023150"/>
    </source>
</evidence>
<gene>
    <name evidence="12" type="ORF">ENJ10_05570</name>
</gene>
<dbReference type="SUPFAM" id="SSF54690">
    <property type="entry name" value="Molybdopterin synthase subunit MoaE"/>
    <property type="match status" value="1"/>
</dbReference>
<dbReference type="PANTHER" id="PTHR23404">
    <property type="entry name" value="MOLYBDOPTERIN SYNTHASE RELATED"/>
    <property type="match status" value="1"/>
</dbReference>
<evidence type="ECO:0000256" key="9">
    <source>
        <dbReference type="ARBA" id="ARBA00030781"/>
    </source>
</evidence>
<evidence type="ECO:0000256" key="1">
    <source>
        <dbReference type="ARBA" id="ARBA00005046"/>
    </source>
</evidence>
<comment type="pathway">
    <text evidence="1">Cofactor biosynthesis; molybdopterin biosynthesis.</text>
</comment>
<dbReference type="EMBL" id="DRLD01000155">
    <property type="protein sequence ID" value="HED10134.1"/>
    <property type="molecule type" value="Genomic_DNA"/>
</dbReference>
<evidence type="ECO:0000256" key="2">
    <source>
        <dbReference type="ARBA" id="ARBA00005426"/>
    </source>
</evidence>
<proteinExistence type="inferred from homology"/>
<organism evidence="12">
    <name type="scientific">Caldithrix abyssi</name>
    <dbReference type="NCBI Taxonomy" id="187145"/>
    <lineage>
        <taxon>Bacteria</taxon>
        <taxon>Pseudomonadati</taxon>
        <taxon>Calditrichota</taxon>
        <taxon>Calditrichia</taxon>
        <taxon>Calditrichales</taxon>
        <taxon>Calditrichaceae</taxon>
        <taxon>Caldithrix</taxon>
    </lineage>
</organism>
<comment type="caution">
    <text evidence="12">The sequence shown here is derived from an EMBL/GenBank/DDBJ whole genome shotgun (WGS) entry which is preliminary data.</text>
</comment>
<dbReference type="GO" id="GO:0030366">
    <property type="term" value="F:molybdopterin synthase activity"/>
    <property type="evidence" value="ECO:0007669"/>
    <property type="project" value="UniProtKB-EC"/>
</dbReference>
<name>A0A7V1LLD9_CALAY</name>
<comment type="similarity">
    <text evidence="2">Belongs to the MoaE family.</text>
</comment>